<reference evidence="4" key="1">
    <citation type="submission" date="2013-03" db="EMBL/GenBank/DDBJ databases">
        <title>The Genome Sequence of Anopheles dirus WRAIR2.</title>
        <authorList>
            <consortium name="The Broad Institute Genomics Platform"/>
            <person name="Neafsey D.E."/>
            <person name="Walton C."/>
            <person name="Walker B."/>
            <person name="Young S.K."/>
            <person name="Zeng Q."/>
            <person name="Gargeya S."/>
            <person name="Fitzgerald M."/>
            <person name="Haas B."/>
            <person name="Abouelleil A."/>
            <person name="Allen A.W."/>
            <person name="Alvarado L."/>
            <person name="Arachchi H.M."/>
            <person name="Berlin A.M."/>
            <person name="Chapman S.B."/>
            <person name="Gainer-Dewar J."/>
            <person name="Goldberg J."/>
            <person name="Griggs A."/>
            <person name="Gujja S."/>
            <person name="Hansen M."/>
            <person name="Howarth C."/>
            <person name="Imamovic A."/>
            <person name="Ireland A."/>
            <person name="Larimer J."/>
            <person name="McCowan C."/>
            <person name="Murphy C."/>
            <person name="Pearson M."/>
            <person name="Poon T.W."/>
            <person name="Priest M."/>
            <person name="Roberts A."/>
            <person name="Saif S."/>
            <person name="Shea T."/>
            <person name="Sisk P."/>
            <person name="Sykes S."/>
            <person name="Wortman J."/>
            <person name="Nusbaum C."/>
            <person name="Birren B."/>
        </authorList>
    </citation>
    <scope>NUCLEOTIDE SEQUENCE [LARGE SCALE GENOMIC DNA]</scope>
    <source>
        <strain evidence="4">WRAIR2</strain>
    </source>
</reference>
<reference evidence="3" key="2">
    <citation type="submission" date="2020-05" db="UniProtKB">
        <authorList>
            <consortium name="EnsemblMetazoa"/>
        </authorList>
    </citation>
    <scope>IDENTIFICATION</scope>
    <source>
        <strain evidence="3">WRAIR2</strain>
    </source>
</reference>
<evidence type="ECO:0000313" key="3">
    <source>
        <dbReference type="EnsemblMetazoa" id="ADIR010986-PA"/>
    </source>
</evidence>
<feature type="region of interest" description="Disordered" evidence="1">
    <location>
        <begin position="278"/>
        <end position="298"/>
    </location>
</feature>
<keyword evidence="4" id="KW-1185">Reference proteome</keyword>
<feature type="domain" description="HTH OST-type" evidence="2">
    <location>
        <begin position="224"/>
        <end position="273"/>
    </location>
</feature>
<dbReference type="VEuPathDB" id="VectorBase:ADIR010986"/>
<proteinExistence type="predicted"/>
<dbReference type="Gene3D" id="3.30.420.610">
    <property type="entry name" value="LOTUS domain-like"/>
    <property type="match status" value="1"/>
</dbReference>
<sequence>MSDTAYDTTDLNLLYTILPSVQDGVAQLGRVQEGRRQATDLVRHHLDVLTVQTRQDGTRLVADADHLDVRVLGKLTADVTGDAGVHRTAQTTVGRDGNVQLLGVLLLRRDFRLLVELLGTDAVRSRLLQIALSTRIPAGGVECNGWCMVEPAGPTACIWHDTYLAADTIFMDWVIFWMFLTDFNRIEMAFSVAIPRFCWPRHSSAGTCDSTGTTDLNMVPASETERGRCMTVAQLEKDFRSLEGHSIPYQDYGFQSLDAMLRTMSSCVQVNQRLRAGSLSSANNHREEPAHTDDDREK</sequence>
<dbReference type="Proteomes" id="UP000075884">
    <property type="component" value="Unassembled WGS sequence"/>
</dbReference>
<dbReference type="AlphaFoldDB" id="A0A182NTJ5"/>
<name>A0A182NTJ5_9DIPT</name>
<evidence type="ECO:0000256" key="1">
    <source>
        <dbReference type="SAM" id="MobiDB-lite"/>
    </source>
</evidence>
<dbReference type="InterPro" id="IPR025605">
    <property type="entry name" value="OST-HTH/LOTUS_dom"/>
</dbReference>
<dbReference type="EnsemblMetazoa" id="ADIR010986-RA">
    <property type="protein sequence ID" value="ADIR010986-PA"/>
    <property type="gene ID" value="ADIR010986"/>
</dbReference>
<feature type="compositionally biased region" description="Basic and acidic residues" evidence="1">
    <location>
        <begin position="284"/>
        <end position="298"/>
    </location>
</feature>
<organism evidence="3 4">
    <name type="scientific">Anopheles dirus</name>
    <dbReference type="NCBI Taxonomy" id="7168"/>
    <lineage>
        <taxon>Eukaryota</taxon>
        <taxon>Metazoa</taxon>
        <taxon>Ecdysozoa</taxon>
        <taxon>Arthropoda</taxon>
        <taxon>Hexapoda</taxon>
        <taxon>Insecta</taxon>
        <taxon>Pterygota</taxon>
        <taxon>Neoptera</taxon>
        <taxon>Endopterygota</taxon>
        <taxon>Diptera</taxon>
        <taxon>Nematocera</taxon>
        <taxon>Culicoidea</taxon>
        <taxon>Culicidae</taxon>
        <taxon>Anophelinae</taxon>
        <taxon>Anopheles</taxon>
    </lineage>
</organism>
<evidence type="ECO:0000313" key="4">
    <source>
        <dbReference type="Proteomes" id="UP000075884"/>
    </source>
</evidence>
<accession>A0A182NTJ5</accession>
<dbReference type="Pfam" id="PF12872">
    <property type="entry name" value="OST-HTH"/>
    <property type="match status" value="1"/>
</dbReference>
<dbReference type="InterPro" id="IPR041966">
    <property type="entry name" value="LOTUS-like"/>
</dbReference>
<evidence type="ECO:0000259" key="2">
    <source>
        <dbReference type="Pfam" id="PF12872"/>
    </source>
</evidence>
<protein>
    <submittedName>
        <fullName evidence="3">HTH OST-type domain-containing protein</fullName>
    </submittedName>
</protein>